<dbReference type="PANTHER" id="PTHR46373:SF2">
    <property type="entry name" value="RWP-RK DOMAIN-CONTAINING PROTEIN"/>
    <property type="match status" value="1"/>
</dbReference>
<dbReference type="AlphaFoldDB" id="A0A1Y5I0S6"/>
<dbReference type="InterPro" id="IPR044607">
    <property type="entry name" value="RKD-like"/>
</dbReference>
<keyword evidence="4" id="KW-0238">DNA-binding</keyword>
<keyword evidence="6" id="KW-0539">Nucleus</keyword>
<feature type="compositionally biased region" description="Low complexity" evidence="7">
    <location>
        <begin position="363"/>
        <end position="372"/>
    </location>
</feature>
<dbReference type="Pfam" id="PF02042">
    <property type="entry name" value="RWP-RK"/>
    <property type="match status" value="1"/>
</dbReference>
<name>A0A1Y5I0S6_OSTTA</name>
<feature type="domain" description="RWP-RK" evidence="8">
    <location>
        <begin position="65"/>
        <end position="149"/>
    </location>
</feature>
<dbReference type="PROSITE" id="PS51519">
    <property type="entry name" value="RWP_RK"/>
    <property type="match status" value="1"/>
</dbReference>
<organism evidence="9">
    <name type="scientific">Ostreococcus tauri</name>
    <name type="common">Marine green alga</name>
    <dbReference type="NCBI Taxonomy" id="70448"/>
    <lineage>
        <taxon>Eukaryota</taxon>
        <taxon>Viridiplantae</taxon>
        <taxon>Chlorophyta</taxon>
        <taxon>Mamiellophyceae</taxon>
        <taxon>Mamiellales</taxon>
        <taxon>Bathycoccaceae</taxon>
        <taxon>Ostreococcus</taxon>
    </lineage>
</organism>
<evidence type="ECO:0000256" key="4">
    <source>
        <dbReference type="ARBA" id="ARBA00023125"/>
    </source>
</evidence>
<sequence length="542" mass="58500">MDDVSESDGYDYDDFEGGAEALMSVKDELASARTGSKTSKGAKAKAAGEPSGSSKGDAESRDKRNQSRENRRVRQFRSASEITQEELSSCFHLPSEAACRKLGVGLTVLKRQCRKYGIKRWPFRKMKSLDRLITNVQAGISPGDQNRLLVKSVEELEDQKRKMEECAMLDLDDTTKKLQQAYSKANHKARRNRGEATRIRVHAAANAVRELEARRRGGYGDEPNGAGETLLELAHKIHDITVPVKAATEAPVPPQVLTGFPATAPPAMRGETTPVKRDDATLKPLLSNTPTPPAGNGVKVEMESVEGKKASTSSNPKPMKGDLVAANYVGPPEKVLTAVRGAWSPARPARRTDDPSDTEAFLSPRGRSGGSRSADDDDGKLPPKPRGRGRPPGPSKRGRKRKGGDMDDDPLASLAAAALDSMGNTRPASRRPGRKPSVGIASSETAKANANGRTKSAVTEDHPAFGLAPVVKGARSGAQSRLSGIERAELEHMFRDRLTKVRDSMCEAFQIDPTECEVHFSPKLQATSLATAVEKLATRNSR</sequence>
<evidence type="ECO:0000256" key="3">
    <source>
        <dbReference type="ARBA" id="ARBA00023054"/>
    </source>
</evidence>
<evidence type="ECO:0000256" key="2">
    <source>
        <dbReference type="ARBA" id="ARBA00023015"/>
    </source>
</evidence>
<feature type="region of interest" description="Disordered" evidence="7">
    <location>
        <begin position="259"/>
        <end position="299"/>
    </location>
</feature>
<dbReference type="InterPro" id="IPR003035">
    <property type="entry name" value="RWP-RK_dom"/>
</dbReference>
<gene>
    <name evidence="9" type="ORF">BE221DRAFT_188119</name>
</gene>
<feature type="region of interest" description="Disordered" evidence="7">
    <location>
        <begin position="341"/>
        <end position="461"/>
    </location>
</feature>
<dbReference type="PANTHER" id="PTHR46373">
    <property type="entry name" value="PROTEIN RKD4"/>
    <property type="match status" value="1"/>
</dbReference>
<evidence type="ECO:0000256" key="5">
    <source>
        <dbReference type="ARBA" id="ARBA00023163"/>
    </source>
</evidence>
<keyword evidence="5" id="KW-0804">Transcription</keyword>
<comment type="function">
    <text evidence="1">Putative transcription factor.</text>
</comment>
<keyword evidence="2" id="KW-0805">Transcription regulation</keyword>
<dbReference type="eggNOG" id="ENOG502QSPQ">
    <property type="taxonomic scope" value="Eukaryota"/>
</dbReference>
<feature type="compositionally biased region" description="Basic and acidic residues" evidence="7">
    <location>
        <begin position="56"/>
        <end position="72"/>
    </location>
</feature>
<evidence type="ECO:0000256" key="7">
    <source>
        <dbReference type="SAM" id="MobiDB-lite"/>
    </source>
</evidence>
<dbReference type="GO" id="GO:0003677">
    <property type="term" value="F:DNA binding"/>
    <property type="evidence" value="ECO:0007669"/>
    <property type="project" value="UniProtKB-KW"/>
</dbReference>
<dbReference type="Proteomes" id="UP000195557">
    <property type="component" value="Unassembled WGS sequence"/>
</dbReference>
<evidence type="ECO:0000256" key="1">
    <source>
        <dbReference type="ARBA" id="ARBA00004049"/>
    </source>
</evidence>
<reference evidence="9" key="1">
    <citation type="submission" date="2017-04" db="EMBL/GenBank/DDBJ databases">
        <title>Population genomics of picophytoplankton unveils novel chromosome hypervariability.</title>
        <authorList>
            <consortium name="DOE Joint Genome Institute"/>
            <person name="Blanc-Mathieu R."/>
            <person name="Krasovec M."/>
            <person name="Hebrard M."/>
            <person name="Yau S."/>
            <person name="Desgranges E."/>
            <person name="Martin J."/>
            <person name="Schackwitz W."/>
            <person name="Kuo A."/>
            <person name="Salin G."/>
            <person name="Donnadieu C."/>
            <person name="Desdevises Y."/>
            <person name="Sanchez-Ferandin S."/>
            <person name="Moreau H."/>
            <person name="Rivals E."/>
            <person name="Grigoriev I.V."/>
            <person name="Grimsley N."/>
            <person name="Eyre-Walker A."/>
            <person name="Piganeau G."/>
        </authorList>
    </citation>
    <scope>NUCLEOTIDE SEQUENCE [LARGE SCALE GENOMIC DNA]</scope>
    <source>
        <strain evidence="9">RCC 1115</strain>
    </source>
</reference>
<proteinExistence type="predicted"/>
<dbReference type="EMBL" id="KZ155839">
    <property type="protein sequence ID" value="OUS42277.1"/>
    <property type="molecule type" value="Genomic_DNA"/>
</dbReference>
<accession>A0A1Y5I0S6</accession>
<evidence type="ECO:0000313" key="9">
    <source>
        <dbReference type="EMBL" id="OUS42277.1"/>
    </source>
</evidence>
<feature type="compositionally biased region" description="Polar residues" evidence="7">
    <location>
        <begin position="440"/>
        <end position="457"/>
    </location>
</feature>
<protein>
    <submittedName>
        <fullName evidence="9">RWP-RK domain-containing protein</fullName>
    </submittedName>
</protein>
<keyword evidence="3" id="KW-0175">Coiled coil</keyword>
<evidence type="ECO:0000259" key="8">
    <source>
        <dbReference type="PROSITE" id="PS51519"/>
    </source>
</evidence>
<evidence type="ECO:0000256" key="6">
    <source>
        <dbReference type="ARBA" id="ARBA00023242"/>
    </source>
</evidence>
<feature type="region of interest" description="Disordered" evidence="7">
    <location>
        <begin position="29"/>
        <end position="78"/>
    </location>
</feature>
<dbReference type="GO" id="GO:0003700">
    <property type="term" value="F:DNA-binding transcription factor activity"/>
    <property type="evidence" value="ECO:0007669"/>
    <property type="project" value="InterPro"/>
</dbReference>
<feature type="compositionally biased region" description="Low complexity" evidence="7">
    <location>
        <begin position="35"/>
        <end position="55"/>
    </location>
</feature>
<feature type="compositionally biased region" description="Low complexity" evidence="7">
    <location>
        <begin position="411"/>
        <end position="422"/>
    </location>
</feature>